<keyword evidence="2" id="KW-1185">Reference proteome</keyword>
<proteinExistence type="predicted"/>
<organism evidence="1 2">
    <name type="scientific">Vararia minispora EC-137</name>
    <dbReference type="NCBI Taxonomy" id="1314806"/>
    <lineage>
        <taxon>Eukaryota</taxon>
        <taxon>Fungi</taxon>
        <taxon>Dikarya</taxon>
        <taxon>Basidiomycota</taxon>
        <taxon>Agaricomycotina</taxon>
        <taxon>Agaricomycetes</taxon>
        <taxon>Russulales</taxon>
        <taxon>Lachnocladiaceae</taxon>
        <taxon>Vararia</taxon>
    </lineage>
</organism>
<sequence length="248" mass="27040">MSLFVTGVRHEGTPEGTFEEIAGIRCYVAEPAGEYSKSGAVVYFSDACGLSLPNNLLLCDDFARNGFLVVAPDLFAGDDVPISAFESGVAVKAFGRERWLALHTPAHTFARVKPVFDALRARGVKRIAGTGYCYGGRLVFDFAIAGALDAAARYARTARAPLLVNACEIDREFPPTMQSAVRELLAGFEPGFKQECFAGCSHGFAIRGDLSIPRVKQGKEDAFTNTVQWFKTYLDGKRLLRTHTNARM</sequence>
<name>A0ACB8QCM6_9AGAM</name>
<reference evidence="1" key="1">
    <citation type="submission" date="2021-02" db="EMBL/GenBank/DDBJ databases">
        <authorList>
            <consortium name="DOE Joint Genome Institute"/>
            <person name="Ahrendt S."/>
            <person name="Looney B.P."/>
            <person name="Miyauchi S."/>
            <person name="Morin E."/>
            <person name="Drula E."/>
            <person name="Courty P.E."/>
            <person name="Chicoki N."/>
            <person name="Fauchery L."/>
            <person name="Kohler A."/>
            <person name="Kuo A."/>
            <person name="Labutti K."/>
            <person name="Pangilinan J."/>
            <person name="Lipzen A."/>
            <person name="Riley R."/>
            <person name="Andreopoulos W."/>
            <person name="He G."/>
            <person name="Johnson J."/>
            <person name="Barry K.W."/>
            <person name="Grigoriev I.V."/>
            <person name="Nagy L."/>
            <person name="Hibbett D."/>
            <person name="Henrissat B."/>
            <person name="Matheny P.B."/>
            <person name="Labbe J."/>
            <person name="Martin F."/>
        </authorList>
    </citation>
    <scope>NUCLEOTIDE SEQUENCE</scope>
    <source>
        <strain evidence="1">EC-137</strain>
    </source>
</reference>
<evidence type="ECO:0000313" key="2">
    <source>
        <dbReference type="Proteomes" id="UP000814128"/>
    </source>
</evidence>
<reference evidence="1" key="2">
    <citation type="journal article" date="2022" name="New Phytol.">
        <title>Evolutionary transition to the ectomycorrhizal habit in the genomes of a hyperdiverse lineage of mushroom-forming fungi.</title>
        <authorList>
            <person name="Looney B."/>
            <person name="Miyauchi S."/>
            <person name="Morin E."/>
            <person name="Drula E."/>
            <person name="Courty P.E."/>
            <person name="Kohler A."/>
            <person name="Kuo A."/>
            <person name="LaButti K."/>
            <person name="Pangilinan J."/>
            <person name="Lipzen A."/>
            <person name="Riley R."/>
            <person name="Andreopoulos W."/>
            <person name="He G."/>
            <person name="Johnson J."/>
            <person name="Nolan M."/>
            <person name="Tritt A."/>
            <person name="Barry K.W."/>
            <person name="Grigoriev I.V."/>
            <person name="Nagy L.G."/>
            <person name="Hibbett D."/>
            <person name="Henrissat B."/>
            <person name="Matheny P.B."/>
            <person name="Labbe J."/>
            <person name="Martin F.M."/>
        </authorList>
    </citation>
    <scope>NUCLEOTIDE SEQUENCE</scope>
    <source>
        <strain evidence="1">EC-137</strain>
    </source>
</reference>
<gene>
    <name evidence="1" type="ORF">K488DRAFT_80094</name>
</gene>
<protein>
    <submittedName>
        <fullName evidence="1">Alpha/Beta hydrolase protein</fullName>
    </submittedName>
</protein>
<dbReference type="EMBL" id="MU273668">
    <property type="protein sequence ID" value="KAI0029561.1"/>
    <property type="molecule type" value="Genomic_DNA"/>
</dbReference>
<keyword evidence="1" id="KW-0378">Hydrolase</keyword>
<comment type="caution">
    <text evidence="1">The sequence shown here is derived from an EMBL/GenBank/DDBJ whole genome shotgun (WGS) entry which is preliminary data.</text>
</comment>
<dbReference type="Proteomes" id="UP000814128">
    <property type="component" value="Unassembled WGS sequence"/>
</dbReference>
<accession>A0ACB8QCM6</accession>
<evidence type="ECO:0000313" key="1">
    <source>
        <dbReference type="EMBL" id="KAI0029561.1"/>
    </source>
</evidence>